<dbReference type="PANTHER" id="PTHR43861:SF3">
    <property type="entry name" value="PUTATIVE (AFU_ORTHOLOGUE AFUA_2G14390)-RELATED"/>
    <property type="match status" value="1"/>
</dbReference>
<protein>
    <submittedName>
        <fullName evidence="3">Class I SAM-dependent methyltransferase</fullName>
    </submittedName>
</protein>
<dbReference type="Pfam" id="PF13649">
    <property type="entry name" value="Methyltransf_25"/>
    <property type="match status" value="1"/>
</dbReference>
<dbReference type="SUPFAM" id="SSF53335">
    <property type="entry name" value="S-adenosyl-L-methionine-dependent methyltransferases"/>
    <property type="match status" value="1"/>
</dbReference>
<accession>A0A437PXQ4</accession>
<dbReference type="InterPro" id="IPR029063">
    <property type="entry name" value="SAM-dependent_MTases_sf"/>
</dbReference>
<gene>
    <name evidence="3" type="ORF">EOJ36_03230</name>
</gene>
<dbReference type="GO" id="GO:0008168">
    <property type="term" value="F:methyltransferase activity"/>
    <property type="evidence" value="ECO:0007669"/>
    <property type="project" value="UniProtKB-KW"/>
</dbReference>
<feature type="domain" description="Methyltransferase" evidence="2">
    <location>
        <begin position="38"/>
        <end position="128"/>
    </location>
</feature>
<organism evidence="3 4">
    <name type="scientific">Sandaracinomonas limnophila</name>
    <dbReference type="NCBI Taxonomy" id="1862386"/>
    <lineage>
        <taxon>Bacteria</taxon>
        <taxon>Pseudomonadati</taxon>
        <taxon>Bacteroidota</taxon>
        <taxon>Cytophagia</taxon>
        <taxon>Cytophagales</taxon>
        <taxon>Flectobacillaceae</taxon>
        <taxon>Sandaracinomonas</taxon>
    </lineage>
</organism>
<dbReference type="GO" id="GO:0032259">
    <property type="term" value="P:methylation"/>
    <property type="evidence" value="ECO:0007669"/>
    <property type="project" value="UniProtKB-KW"/>
</dbReference>
<evidence type="ECO:0000313" key="3">
    <source>
        <dbReference type="EMBL" id="RVU27023.1"/>
    </source>
</evidence>
<keyword evidence="1 3" id="KW-0808">Transferase</keyword>
<proteinExistence type="predicted"/>
<dbReference type="RefSeq" id="WP_127802574.1">
    <property type="nucleotide sequence ID" value="NZ_SACY01000001.1"/>
</dbReference>
<evidence type="ECO:0000313" key="4">
    <source>
        <dbReference type="Proteomes" id="UP000282832"/>
    </source>
</evidence>
<dbReference type="Proteomes" id="UP000282832">
    <property type="component" value="Unassembled WGS sequence"/>
</dbReference>
<dbReference type="AlphaFoldDB" id="A0A437PXQ4"/>
<name>A0A437PXQ4_9BACT</name>
<dbReference type="EMBL" id="SACY01000001">
    <property type="protein sequence ID" value="RVU27023.1"/>
    <property type="molecule type" value="Genomic_DNA"/>
</dbReference>
<dbReference type="Gene3D" id="3.40.50.150">
    <property type="entry name" value="Vaccinia Virus protein VP39"/>
    <property type="match status" value="1"/>
</dbReference>
<comment type="caution">
    <text evidence="3">The sequence shown here is derived from an EMBL/GenBank/DDBJ whole genome shotgun (WGS) entry which is preliminary data.</text>
</comment>
<sequence length="198" mass="22667">MKSIWNERYQNEDYQYGKSPNDFFEKNINNLTLGRVLIPAAGEGRDAIFAAKMGWEVEAFDLSEMAKEKAIILSKDNKVEISFEVADVQSINYPENSFDVIAPIFFHLPEQLRKDFHLKCIKWLKPGGKIILEAFTKNQIKNTSGGPKDLNLLYSKEEIAEDFKELKIELLQETSRNLNEGPLHQGKADLLQFIGTKI</sequence>
<reference evidence="3 4" key="1">
    <citation type="submission" date="2019-01" db="EMBL/GenBank/DDBJ databases">
        <authorList>
            <person name="Chen W.-M."/>
        </authorList>
    </citation>
    <scope>NUCLEOTIDE SEQUENCE [LARGE SCALE GENOMIC DNA]</scope>
    <source>
        <strain evidence="3 4">FSY-15</strain>
    </source>
</reference>
<keyword evidence="4" id="KW-1185">Reference proteome</keyword>
<dbReference type="PANTHER" id="PTHR43861">
    <property type="entry name" value="TRANS-ACONITATE 2-METHYLTRANSFERASE-RELATED"/>
    <property type="match status" value="1"/>
</dbReference>
<keyword evidence="3" id="KW-0489">Methyltransferase</keyword>
<dbReference type="CDD" id="cd02440">
    <property type="entry name" value="AdoMet_MTases"/>
    <property type="match status" value="1"/>
</dbReference>
<evidence type="ECO:0000259" key="2">
    <source>
        <dbReference type="Pfam" id="PF13649"/>
    </source>
</evidence>
<evidence type="ECO:0000256" key="1">
    <source>
        <dbReference type="ARBA" id="ARBA00022679"/>
    </source>
</evidence>
<dbReference type="OrthoDB" id="9804312at2"/>
<dbReference type="InterPro" id="IPR041698">
    <property type="entry name" value="Methyltransf_25"/>
</dbReference>